<name>A0A4U0PG90_9NEIS</name>
<dbReference type="RefSeq" id="WP_136774660.1">
    <property type="nucleotide sequence ID" value="NZ_CP156074.1"/>
</dbReference>
<gene>
    <name evidence="1" type="ORF">FAZ21_17160</name>
</gene>
<reference evidence="1 2" key="1">
    <citation type="submission" date="2019-04" db="EMBL/GenBank/DDBJ databases">
        <title>Chitiniphilus eburnea sp. nov., a novel chitinolytic bacterium isolated from aquaculture sludge.</title>
        <authorList>
            <person name="Sheng M."/>
        </authorList>
    </citation>
    <scope>NUCLEOTIDE SEQUENCE [LARGE SCALE GENOMIC DNA]</scope>
    <source>
        <strain evidence="1 2">HX-2-15</strain>
    </source>
</reference>
<proteinExistence type="predicted"/>
<dbReference type="Proteomes" id="UP000310016">
    <property type="component" value="Unassembled WGS sequence"/>
</dbReference>
<evidence type="ECO:0000313" key="1">
    <source>
        <dbReference type="EMBL" id="TJZ66660.1"/>
    </source>
</evidence>
<evidence type="ECO:0000313" key="2">
    <source>
        <dbReference type="Proteomes" id="UP000310016"/>
    </source>
</evidence>
<accession>A0A4U0PG90</accession>
<organism evidence="1 2">
    <name type="scientific">Chitiniphilus eburneus</name>
    <dbReference type="NCBI Taxonomy" id="2571148"/>
    <lineage>
        <taxon>Bacteria</taxon>
        <taxon>Pseudomonadati</taxon>
        <taxon>Pseudomonadota</taxon>
        <taxon>Betaproteobacteria</taxon>
        <taxon>Neisseriales</taxon>
        <taxon>Chitinibacteraceae</taxon>
        <taxon>Chitiniphilus</taxon>
    </lineage>
</organism>
<dbReference type="AlphaFoldDB" id="A0A4U0PG90"/>
<sequence length="97" mass="10895">MHVLGMGIVGIRLYARILTSDAAKPDELADNLVDEINCYMPRATPSEQQLLFQLACEIHEAFGDAFERVDDLSYRFQALDLVNGLLSKARELRQLGL</sequence>
<dbReference type="EMBL" id="SUMF01000031">
    <property type="protein sequence ID" value="TJZ66660.1"/>
    <property type="molecule type" value="Genomic_DNA"/>
</dbReference>
<dbReference type="OrthoDB" id="8591790at2"/>
<comment type="caution">
    <text evidence="1">The sequence shown here is derived from an EMBL/GenBank/DDBJ whole genome shotgun (WGS) entry which is preliminary data.</text>
</comment>
<protein>
    <submittedName>
        <fullName evidence="1">Uncharacterized protein</fullName>
    </submittedName>
</protein>
<keyword evidence="2" id="KW-1185">Reference proteome</keyword>